<accession>A0A0M3DJP7</accession>
<dbReference type="InterPro" id="IPR001638">
    <property type="entry name" value="Solute-binding_3/MltF_N"/>
</dbReference>
<dbReference type="AlphaFoldDB" id="A0A0M3DJP7"/>
<dbReference type="RefSeq" id="WP_046821674.1">
    <property type="nucleotide sequence ID" value="NZ_LBBT01000021.1"/>
</dbReference>
<dbReference type="PANTHER" id="PTHR35936">
    <property type="entry name" value="MEMBRANE-BOUND LYTIC MUREIN TRANSGLYCOSYLASE F"/>
    <property type="match status" value="1"/>
</dbReference>
<gene>
    <name evidence="3" type="ORF">VN21_01305</name>
</gene>
<keyword evidence="4" id="KW-1185">Reference proteome</keyword>
<dbReference type="Gene3D" id="3.40.190.10">
    <property type="entry name" value="Periplasmic binding protein-like II"/>
    <property type="match status" value="2"/>
</dbReference>
<dbReference type="OrthoDB" id="9774451at2"/>
<evidence type="ECO:0000313" key="4">
    <source>
        <dbReference type="Proteomes" id="UP000034407"/>
    </source>
</evidence>
<evidence type="ECO:0000259" key="2">
    <source>
        <dbReference type="SMART" id="SM00062"/>
    </source>
</evidence>
<dbReference type="PATRIC" id="fig|1629550.3.peg.219"/>
<sequence length="269" mass="29406">MKILKKVVFTGLIGVLTLGVVGCSSSKEDESQLQSIKDKGVLTVATSADYPPYEFHKKVDGKDSIVGFEMMIAEEIAKDLGVKLEIKDMKFDGLLGAIKSGNADMVIAGMSPTEERKKAVNFSNVYYNGEHTILVKESNKDKYKNIEDLKSANIAVQKASLQETIAKDVIKTKDIKSLGKISDVILELENNNVDAAVVSKEAISGYLKQYPDLVESNVNLGENQGEGSAIAIDKSQDKTLVDQVNKTLDELKSKNKIEEFVQKATQLAQ</sequence>
<protein>
    <recommendedName>
        <fullName evidence="2">Solute-binding protein family 3/N-terminal domain-containing protein</fullName>
    </recommendedName>
</protein>
<feature type="domain" description="Solute-binding protein family 3/N-terminal" evidence="2">
    <location>
        <begin position="41"/>
        <end position="264"/>
    </location>
</feature>
<dbReference type="EMBL" id="LBBT01000021">
    <property type="protein sequence ID" value="KKY02810.1"/>
    <property type="molecule type" value="Genomic_DNA"/>
</dbReference>
<name>A0A0M3DJP7_9FIRM</name>
<dbReference type="SUPFAM" id="SSF53850">
    <property type="entry name" value="Periplasmic binding protein-like II"/>
    <property type="match status" value="1"/>
</dbReference>
<dbReference type="PANTHER" id="PTHR35936:SF17">
    <property type="entry name" value="ARGININE-BINDING EXTRACELLULAR PROTEIN ARTP"/>
    <property type="match status" value="1"/>
</dbReference>
<dbReference type="PROSITE" id="PS51257">
    <property type="entry name" value="PROKAR_LIPOPROTEIN"/>
    <property type="match status" value="1"/>
</dbReference>
<reference evidence="3 4" key="1">
    <citation type="submission" date="2015-04" db="EMBL/GenBank/DDBJ databases">
        <title>Microcin producing Clostridium sp. JC272T.</title>
        <authorList>
            <person name="Jyothsna T."/>
            <person name="Sasikala C."/>
            <person name="Ramana C."/>
        </authorList>
    </citation>
    <scope>NUCLEOTIDE SEQUENCE [LARGE SCALE GENOMIC DNA]</scope>
    <source>
        <strain evidence="3 4">JC272</strain>
    </source>
</reference>
<evidence type="ECO:0000256" key="1">
    <source>
        <dbReference type="ARBA" id="ARBA00022729"/>
    </source>
</evidence>
<keyword evidence="1" id="KW-0732">Signal</keyword>
<organism evidence="3 4">
    <name type="scientific">Paraclostridium benzoelyticum</name>
    <dbReference type="NCBI Taxonomy" id="1629550"/>
    <lineage>
        <taxon>Bacteria</taxon>
        <taxon>Bacillati</taxon>
        <taxon>Bacillota</taxon>
        <taxon>Clostridia</taxon>
        <taxon>Peptostreptococcales</taxon>
        <taxon>Peptostreptococcaceae</taxon>
        <taxon>Paraclostridium</taxon>
    </lineage>
</organism>
<comment type="caution">
    <text evidence="3">The sequence shown here is derived from an EMBL/GenBank/DDBJ whole genome shotgun (WGS) entry which is preliminary data.</text>
</comment>
<dbReference type="SMART" id="SM00062">
    <property type="entry name" value="PBPb"/>
    <property type="match status" value="1"/>
</dbReference>
<evidence type="ECO:0000313" key="3">
    <source>
        <dbReference type="EMBL" id="KKY02810.1"/>
    </source>
</evidence>
<dbReference type="Pfam" id="PF00497">
    <property type="entry name" value="SBP_bac_3"/>
    <property type="match status" value="1"/>
</dbReference>
<proteinExistence type="predicted"/>
<dbReference type="Proteomes" id="UP000034407">
    <property type="component" value="Unassembled WGS sequence"/>
</dbReference>